<reference evidence="1" key="1">
    <citation type="submission" date="2023-03" db="EMBL/GenBank/DDBJ databases">
        <title>Andean soil-derived lignocellulolytic bacterial consortium as a source of novel taxa and putative plastic-active enzymes.</title>
        <authorList>
            <person name="Diaz-Garcia L."/>
            <person name="Chuvochina M."/>
            <person name="Feuerriegel G."/>
            <person name="Bunk B."/>
            <person name="Sproer C."/>
            <person name="Streit W.R."/>
            <person name="Rodriguez L.M."/>
            <person name="Overmann J."/>
            <person name="Jimenez D.J."/>
        </authorList>
    </citation>
    <scope>NUCLEOTIDE SEQUENCE</scope>
    <source>
        <strain evidence="1">MAG 4196</strain>
    </source>
</reference>
<dbReference type="EMBL" id="CP119312">
    <property type="protein sequence ID" value="WEK05772.1"/>
    <property type="molecule type" value="Genomic_DNA"/>
</dbReference>
<protein>
    <submittedName>
        <fullName evidence="1">Uncharacterized protein</fullName>
    </submittedName>
</protein>
<evidence type="ECO:0000313" key="2">
    <source>
        <dbReference type="Proteomes" id="UP001217476"/>
    </source>
</evidence>
<dbReference type="AlphaFoldDB" id="A0AAJ5VWM1"/>
<name>A0AAJ5VWM1_9HYPH</name>
<dbReference type="Proteomes" id="UP001217476">
    <property type="component" value="Chromosome"/>
</dbReference>
<gene>
    <name evidence="1" type="ORF">P0Y65_05815</name>
</gene>
<organism evidence="1 2">
    <name type="scientific">Candidatus Devosia phytovorans</name>
    <dbReference type="NCBI Taxonomy" id="3121372"/>
    <lineage>
        <taxon>Bacteria</taxon>
        <taxon>Pseudomonadati</taxon>
        <taxon>Pseudomonadota</taxon>
        <taxon>Alphaproteobacteria</taxon>
        <taxon>Hyphomicrobiales</taxon>
        <taxon>Devosiaceae</taxon>
        <taxon>Devosia</taxon>
    </lineage>
</organism>
<sequence length="73" mass="7846">MIVSEDQTVKRALAVEGALAMLVGALVTKETISAKEALSVVRMLANSSAFSAVKHAPLIEKYEKLQSLEESSR</sequence>
<evidence type="ECO:0000313" key="1">
    <source>
        <dbReference type="EMBL" id="WEK05772.1"/>
    </source>
</evidence>
<accession>A0AAJ5VWM1</accession>
<proteinExistence type="predicted"/>